<dbReference type="Proteomes" id="UP000026961">
    <property type="component" value="Chromosome 5"/>
</dbReference>
<dbReference type="Gramene" id="OGLUM05G12730.1">
    <property type="protein sequence ID" value="OGLUM05G12730.1"/>
    <property type="gene ID" value="OGLUM05G12730"/>
</dbReference>
<accession>A0A0D9ZXI6</accession>
<name>A0A0D9ZXI6_9ORYZ</name>
<dbReference type="HOGENOM" id="CLU_156141_0_0_1"/>
<dbReference type="AlphaFoldDB" id="A0A0D9ZXI6"/>
<proteinExistence type="predicted"/>
<evidence type="ECO:0000313" key="1">
    <source>
        <dbReference type="EnsemblPlants" id="OGLUM05G12730.1"/>
    </source>
</evidence>
<reference evidence="1" key="2">
    <citation type="submission" date="2018-05" db="EMBL/GenBank/DDBJ databases">
        <title>OgluRS3 (Oryza glumaepatula Reference Sequence Version 3).</title>
        <authorList>
            <person name="Zhang J."/>
            <person name="Kudrna D."/>
            <person name="Lee S."/>
            <person name="Talag J."/>
            <person name="Welchert J."/>
            <person name="Wing R.A."/>
        </authorList>
    </citation>
    <scope>NUCLEOTIDE SEQUENCE [LARGE SCALE GENOMIC DNA]</scope>
</reference>
<reference evidence="1" key="1">
    <citation type="submission" date="2015-04" db="UniProtKB">
        <authorList>
            <consortium name="EnsemblPlants"/>
        </authorList>
    </citation>
    <scope>IDENTIFICATION</scope>
</reference>
<sequence length="84" mass="9746">MNHWTMIASTCLYVSSYMKTSRRLLLLDLVTCRWKLYHGHTGLRKQDTLYYFSKAMLVACPGSSCTEDINLWRKIIVSNPVVDT</sequence>
<evidence type="ECO:0000313" key="2">
    <source>
        <dbReference type="Proteomes" id="UP000026961"/>
    </source>
</evidence>
<organism evidence="1">
    <name type="scientific">Oryza glumipatula</name>
    <dbReference type="NCBI Taxonomy" id="40148"/>
    <lineage>
        <taxon>Eukaryota</taxon>
        <taxon>Viridiplantae</taxon>
        <taxon>Streptophyta</taxon>
        <taxon>Embryophyta</taxon>
        <taxon>Tracheophyta</taxon>
        <taxon>Spermatophyta</taxon>
        <taxon>Magnoliopsida</taxon>
        <taxon>Liliopsida</taxon>
        <taxon>Poales</taxon>
        <taxon>Poaceae</taxon>
        <taxon>BOP clade</taxon>
        <taxon>Oryzoideae</taxon>
        <taxon>Oryzeae</taxon>
        <taxon>Oryzinae</taxon>
        <taxon>Oryza</taxon>
    </lineage>
</organism>
<keyword evidence="2" id="KW-1185">Reference proteome</keyword>
<dbReference type="EnsemblPlants" id="OGLUM05G12730.1">
    <property type="protein sequence ID" value="OGLUM05G12730.1"/>
    <property type="gene ID" value="OGLUM05G12730"/>
</dbReference>
<protein>
    <submittedName>
        <fullName evidence="1">Uncharacterized protein</fullName>
    </submittedName>
</protein>